<dbReference type="CDD" id="cd00111">
    <property type="entry name" value="Trefoil"/>
    <property type="match status" value="1"/>
</dbReference>
<dbReference type="InterPro" id="IPR011013">
    <property type="entry name" value="Gal_mutarotase_sf_dom"/>
</dbReference>
<sequence>MFKKVETATVVITEVEDSDERDGAPSGTLSSATNRGTRTEGEPSRGQATEGRNEDKQKLIGLSGGRSWKQVMIYNKWAILGYLMLFCIFLGLIIPYILTSFAFPTPVYNARGSCFLNISYRFECLPGVSMPTRDECHALGCCYGSNNGDLYAPSCFHSIPSEYGYRVTNVTTSPGVLLSDSASPDGPKVKGRKMYRLGEAGDITLELGPLKEKTNFDTEAWSLRARVQRGGNDVVRVLVFSPEHDFLDDDFAAEPASSYQLDVTVTQDLDGDFNITVTRLATGEVVLETIFGPMIYGRDFAELTTRIPTQQLYGLGLRRNFHFEPNYKHRDRWPLFTQETTYMVDNTTVASGNSGAHPFYMNFEKTPGYMYGLYLRTSAPVEVGVVPIPAVVFRGVGTLWDLRIMAGPTPRDVTRQYTSMVGRPAMPPYWALGYHLCRSGLAPSDFSVYEYVCMCVCVLMCIT</sequence>
<feature type="region of interest" description="Disordered" evidence="3">
    <location>
        <begin position="14"/>
        <end position="56"/>
    </location>
</feature>
<keyword evidence="1" id="KW-1015">Disulfide bond</keyword>
<dbReference type="Gene3D" id="4.10.110.10">
    <property type="entry name" value="Spasmolytic Protein, domain 1"/>
    <property type="match status" value="1"/>
</dbReference>
<evidence type="ECO:0000259" key="5">
    <source>
        <dbReference type="PROSITE" id="PS51448"/>
    </source>
</evidence>
<evidence type="ECO:0000256" key="1">
    <source>
        <dbReference type="ARBA" id="ARBA00023157"/>
    </source>
</evidence>
<keyword evidence="4" id="KW-0472">Membrane</keyword>
<dbReference type="GO" id="GO:0005975">
    <property type="term" value="P:carbohydrate metabolic process"/>
    <property type="evidence" value="ECO:0007669"/>
    <property type="project" value="InterPro"/>
</dbReference>
<dbReference type="Pfam" id="PF00088">
    <property type="entry name" value="Trefoil"/>
    <property type="match status" value="1"/>
</dbReference>
<proteinExistence type="predicted"/>
<keyword evidence="4" id="KW-0812">Transmembrane</keyword>
<evidence type="ECO:0000256" key="4">
    <source>
        <dbReference type="SAM" id="Phobius"/>
    </source>
</evidence>
<comment type="caution">
    <text evidence="2">Lacks conserved residue(s) required for the propagation of feature annotation.</text>
</comment>
<feature type="transmembrane region" description="Helical" evidence="4">
    <location>
        <begin position="77"/>
        <end position="98"/>
    </location>
</feature>
<evidence type="ECO:0000256" key="2">
    <source>
        <dbReference type="PROSITE-ProRule" id="PRU00779"/>
    </source>
</evidence>
<protein>
    <recommendedName>
        <fullName evidence="5">P-type domain-containing protein</fullName>
    </recommendedName>
</protein>
<evidence type="ECO:0000256" key="3">
    <source>
        <dbReference type="SAM" id="MobiDB-lite"/>
    </source>
</evidence>
<dbReference type="EMBL" id="GDRN01097110">
    <property type="protein sequence ID" value="JAI59202.1"/>
    <property type="molecule type" value="Transcribed_RNA"/>
</dbReference>
<accession>A0A0P4VTX1</accession>
<dbReference type="CDD" id="cd14752">
    <property type="entry name" value="GH31_N"/>
    <property type="match status" value="1"/>
</dbReference>
<dbReference type="InterPro" id="IPR044913">
    <property type="entry name" value="P_trefoil_dom_sf"/>
</dbReference>
<dbReference type="GO" id="GO:0030246">
    <property type="term" value="F:carbohydrate binding"/>
    <property type="evidence" value="ECO:0007669"/>
    <property type="project" value="InterPro"/>
</dbReference>
<name>A0A0P4VTX1_SCYOL</name>
<dbReference type="AlphaFoldDB" id="A0A0P4VTX1"/>
<dbReference type="PANTHER" id="PTHR22762">
    <property type="entry name" value="ALPHA-GLUCOSIDASE"/>
    <property type="match status" value="1"/>
</dbReference>
<feature type="domain" description="P-type" evidence="5">
    <location>
        <begin position="112"/>
        <end position="159"/>
    </location>
</feature>
<dbReference type="Gene3D" id="2.60.40.1760">
    <property type="entry name" value="glycosyl hydrolase (family 31)"/>
    <property type="match status" value="1"/>
</dbReference>
<organism evidence="6">
    <name type="scientific">Scylla olivacea</name>
    <name type="common">Orange mud crab</name>
    <name type="synonym">Cancer olivacea</name>
    <dbReference type="NCBI Taxonomy" id="85551"/>
    <lineage>
        <taxon>Eukaryota</taxon>
        <taxon>Metazoa</taxon>
        <taxon>Ecdysozoa</taxon>
        <taxon>Arthropoda</taxon>
        <taxon>Crustacea</taxon>
        <taxon>Multicrustacea</taxon>
        <taxon>Malacostraca</taxon>
        <taxon>Eumalacostraca</taxon>
        <taxon>Eucarida</taxon>
        <taxon>Decapoda</taxon>
        <taxon>Pleocyemata</taxon>
        <taxon>Brachyura</taxon>
        <taxon>Eubrachyura</taxon>
        <taxon>Portunoidea</taxon>
        <taxon>Portunidae</taxon>
        <taxon>Portuninae</taxon>
        <taxon>Scylla</taxon>
    </lineage>
</organism>
<keyword evidence="4" id="KW-1133">Transmembrane helix</keyword>
<dbReference type="PANTHER" id="PTHR22762:SF131">
    <property type="entry name" value="GLYCOSIDE HYDROLASE FAMILY 31 N-TERMINAL DOMAIN-CONTAINING PROTEIN"/>
    <property type="match status" value="1"/>
</dbReference>
<evidence type="ECO:0000313" key="6">
    <source>
        <dbReference type="EMBL" id="JAI59202.1"/>
    </source>
</evidence>
<reference evidence="6" key="1">
    <citation type="submission" date="2015-09" db="EMBL/GenBank/DDBJ databases">
        <title>Scylla olivacea transcriptome.</title>
        <authorList>
            <person name="Ikhwanuddin M."/>
        </authorList>
    </citation>
    <scope>NUCLEOTIDE SEQUENCE</scope>
</reference>
<dbReference type="SUPFAM" id="SSF57492">
    <property type="entry name" value="Trefoil"/>
    <property type="match status" value="1"/>
</dbReference>
<dbReference type="InterPro" id="IPR000519">
    <property type="entry name" value="P_trefoil_dom"/>
</dbReference>
<dbReference type="PROSITE" id="PS51448">
    <property type="entry name" value="P_TREFOIL_2"/>
    <property type="match status" value="1"/>
</dbReference>
<feature type="compositionally biased region" description="Polar residues" evidence="3">
    <location>
        <begin position="27"/>
        <end position="36"/>
    </location>
</feature>
<dbReference type="GO" id="GO:0004558">
    <property type="term" value="F:alpha-1,4-glucosidase activity"/>
    <property type="evidence" value="ECO:0007669"/>
    <property type="project" value="TreeGrafter"/>
</dbReference>
<dbReference type="SUPFAM" id="SSF74650">
    <property type="entry name" value="Galactose mutarotase-like"/>
    <property type="match status" value="1"/>
</dbReference>